<evidence type="ECO:0000313" key="2">
    <source>
        <dbReference type="Ensembl" id="ENSRNOP00000102244.1"/>
    </source>
</evidence>
<dbReference type="GeneID" id="102554819"/>
<evidence type="ECO:0000313" key="3">
    <source>
        <dbReference type="Proteomes" id="UP000002494"/>
    </source>
</evidence>
<dbReference type="InterPro" id="IPR029365">
    <property type="entry name" value="TMEM238"/>
</dbReference>
<feature type="transmembrane region" description="Helical" evidence="1">
    <location>
        <begin position="46"/>
        <end position="68"/>
    </location>
</feature>
<name>A0ABK0LB10_RAT</name>
<reference evidence="2" key="2">
    <citation type="submission" date="2025-08" db="UniProtKB">
        <authorList>
            <consortium name="Ensembl"/>
        </authorList>
    </citation>
    <scope>IDENTIFICATION</scope>
    <source>
        <strain evidence="2">Brown Norway</strain>
    </source>
</reference>
<reference evidence="2" key="3">
    <citation type="submission" date="2025-09" db="UniProtKB">
        <authorList>
            <consortium name="Ensembl"/>
        </authorList>
    </citation>
    <scope>IDENTIFICATION</scope>
    <source>
        <strain evidence="2">Brown Norway</strain>
    </source>
</reference>
<dbReference type="Proteomes" id="UP000002494">
    <property type="component" value="Chromosome 10"/>
</dbReference>
<reference evidence="2" key="1">
    <citation type="submission" date="2024-01" db="EMBL/GenBank/DDBJ databases">
        <title>GRCr8: a new rat reference genome assembly contstructed from accurate long reads and long range scaffolding.</title>
        <authorList>
            <person name="Doris P.A."/>
            <person name="Kalbfleisch T."/>
            <person name="Li K."/>
            <person name="Howe K."/>
            <person name="Wood J."/>
        </authorList>
    </citation>
    <scope>NUCLEOTIDE SEQUENCE [LARGE SCALE GENOMIC DNA]</scope>
    <source>
        <strain evidence="2">Brown Norway</strain>
    </source>
</reference>
<dbReference type="PANTHER" id="PTHR28613:SF2">
    <property type="entry name" value="TRANSMEMBRANE PROTEIN 238-LIKE"/>
    <property type="match status" value="1"/>
</dbReference>
<dbReference type="Pfam" id="PF15125">
    <property type="entry name" value="TMEM238"/>
    <property type="match status" value="1"/>
</dbReference>
<evidence type="ECO:0000256" key="1">
    <source>
        <dbReference type="SAM" id="Phobius"/>
    </source>
</evidence>
<protein>
    <submittedName>
        <fullName evidence="2">Transmembrane protein 238 like</fullName>
    </submittedName>
</protein>
<keyword evidence="1" id="KW-1133">Transmembrane helix</keyword>
<gene>
    <name evidence="2" type="primary">Tmem238l</name>
</gene>
<sequence length="79" mass="9039">MLLGRPCTRCHLGRCVFFLIVALLVDAVGLVLLLLGIFAPLNYWDFFVYTGALILALSLLFWLAWYSFNIEVPLEKLDF</sequence>
<accession>A0ABK0LB10</accession>
<keyword evidence="1" id="KW-0812">Transmembrane</keyword>
<dbReference type="PANTHER" id="PTHR28613">
    <property type="entry name" value="SI:CH211-232M10.4-RELATED"/>
    <property type="match status" value="1"/>
</dbReference>
<keyword evidence="3" id="KW-1185">Reference proteome</keyword>
<proteinExistence type="predicted"/>
<keyword evidence="1" id="KW-0472">Membrane</keyword>
<feature type="transmembrane region" description="Helical" evidence="1">
    <location>
        <begin position="12"/>
        <end position="40"/>
    </location>
</feature>
<dbReference type="RefSeq" id="XP_038943232.1">
    <property type="nucleotide sequence ID" value="XM_039087304.2"/>
</dbReference>
<dbReference type="Ensembl" id="ENSRNOT00000114280.2">
    <property type="protein sequence ID" value="ENSRNOP00000102244.1"/>
    <property type="gene ID" value="ENSRNOG00000069550.2"/>
</dbReference>
<organism evidence="2 3">
    <name type="scientific">Rattus norvegicus</name>
    <name type="common">Rat</name>
    <dbReference type="NCBI Taxonomy" id="10116"/>
    <lineage>
        <taxon>Eukaryota</taxon>
        <taxon>Metazoa</taxon>
        <taxon>Chordata</taxon>
        <taxon>Craniata</taxon>
        <taxon>Vertebrata</taxon>
        <taxon>Euteleostomi</taxon>
        <taxon>Mammalia</taxon>
        <taxon>Eutheria</taxon>
        <taxon>Euarchontoglires</taxon>
        <taxon>Glires</taxon>
        <taxon>Rodentia</taxon>
        <taxon>Myomorpha</taxon>
        <taxon>Muroidea</taxon>
        <taxon>Muridae</taxon>
        <taxon>Murinae</taxon>
        <taxon>Rattus</taxon>
    </lineage>
</organism>
<dbReference type="GeneTree" id="ENSGT00940000164189"/>
<dbReference type="RefSeq" id="NP_001386384.1">
    <property type="nucleotide sequence ID" value="NM_001399455.1"/>
</dbReference>